<dbReference type="Proteomes" id="UP001221142">
    <property type="component" value="Unassembled WGS sequence"/>
</dbReference>
<gene>
    <name evidence="2" type="ORF">FB45DRAFT_799963</name>
</gene>
<organism evidence="2 3">
    <name type="scientific">Roridomyces roridus</name>
    <dbReference type="NCBI Taxonomy" id="1738132"/>
    <lineage>
        <taxon>Eukaryota</taxon>
        <taxon>Fungi</taxon>
        <taxon>Dikarya</taxon>
        <taxon>Basidiomycota</taxon>
        <taxon>Agaricomycotina</taxon>
        <taxon>Agaricomycetes</taxon>
        <taxon>Agaricomycetidae</taxon>
        <taxon>Agaricales</taxon>
        <taxon>Marasmiineae</taxon>
        <taxon>Mycenaceae</taxon>
        <taxon>Roridomyces</taxon>
    </lineage>
</organism>
<protein>
    <submittedName>
        <fullName evidence="2">Uncharacterized protein</fullName>
    </submittedName>
</protein>
<dbReference type="EMBL" id="JARKIF010000018">
    <property type="protein sequence ID" value="KAJ7619511.1"/>
    <property type="molecule type" value="Genomic_DNA"/>
</dbReference>
<keyword evidence="1" id="KW-0472">Membrane</keyword>
<comment type="caution">
    <text evidence="2">The sequence shown here is derived from an EMBL/GenBank/DDBJ whole genome shotgun (WGS) entry which is preliminary data.</text>
</comment>
<reference evidence="2" key="1">
    <citation type="submission" date="2023-03" db="EMBL/GenBank/DDBJ databases">
        <title>Massive genome expansion in bonnet fungi (Mycena s.s.) driven by repeated elements and novel gene families across ecological guilds.</title>
        <authorList>
            <consortium name="Lawrence Berkeley National Laboratory"/>
            <person name="Harder C.B."/>
            <person name="Miyauchi S."/>
            <person name="Viragh M."/>
            <person name="Kuo A."/>
            <person name="Thoen E."/>
            <person name="Andreopoulos B."/>
            <person name="Lu D."/>
            <person name="Skrede I."/>
            <person name="Drula E."/>
            <person name="Henrissat B."/>
            <person name="Morin E."/>
            <person name="Kohler A."/>
            <person name="Barry K."/>
            <person name="LaButti K."/>
            <person name="Morin E."/>
            <person name="Salamov A."/>
            <person name="Lipzen A."/>
            <person name="Mereny Z."/>
            <person name="Hegedus B."/>
            <person name="Baldrian P."/>
            <person name="Stursova M."/>
            <person name="Weitz H."/>
            <person name="Taylor A."/>
            <person name="Grigoriev I.V."/>
            <person name="Nagy L.G."/>
            <person name="Martin F."/>
            <person name="Kauserud H."/>
        </authorList>
    </citation>
    <scope>NUCLEOTIDE SEQUENCE</scope>
    <source>
        <strain evidence="2">9284</strain>
    </source>
</reference>
<evidence type="ECO:0000256" key="1">
    <source>
        <dbReference type="SAM" id="Phobius"/>
    </source>
</evidence>
<accession>A0AAD7FGY1</accession>
<keyword evidence="1" id="KW-1133">Transmembrane helix</keyword>
<sequence length="226" mass="25372">MLRLARKFIVYTTGAGAVGFGGFLFLTRKSQFVPYDLDADPLFNSDLFKKFNPNANFPALHDLCVRRVPLSKIRPELLKEEGKLVEAFCGGIYGGIGYEVQRKVLENKYRGPETASQLWDKPELAQSAYAVGTQITDHFEVVSHTPTAIVVRAGDSPRKPEVRESDGLFEMSAVVKEDEGVAEFRLKSLFFRSAGNSEERLPPPVAFLHRLYTQLWMETGIKKALK</sequence>
<keyword evidence="3" id="KW-1185">Reference proteome</keyword>
<keyword evidence="1" id="KW-0812">Transmembrane</keyword>
<name>A0AAD7FGY1_9AGAR</name>
<proteinExistence type="predicted"/>
<feature type="transmembrane region" description="Helical" evidence="1">
    <location>
        <begin position="7"/>
        <end position="26"/>
    </location>
</feature>
<evidence type="ECO:0000313" key="3">
    <source>
        <dbReference type="Proteomes" id="UP001221142"/>
    </source>
</evidence>
<evidence type="ECO:0000313" key="2">
    <source>
        <dbReference type="EMBL" id="KAJ7619511.1"/>
    </source>
</evidence>
<dbReference type="AlphaFoldDB" id="A0AAD7FGY1"/>